<organism evidence="2 3">
    <name type="scientific">Salinibacillus aidingensis</name>
    <dbReference type="NCBI Taxonomy" id="237684"/>
    <lineage>
        <taxon>Bacteria</taxon>
        <taxon>Bacillati</taxon>
        <taxon>Bacillota</taxon>
        <taxon>Bacilli</taxon>
        <taxon>Bacillales</taxon>
        <taxon>Bacillaceae</taxon>
        <taxon>Salinibacillus</taxon>
    </lineage>
</organism>
<name>A0ABN1AU94_9BACI</name>
<accession>A0ABN1AU94</accession>
<evidence type="ECO:0000313" key="3">
    <source>
        <dbReference type="Proteomes" id="UP001500880"/>
    </source>
</evidence>
<protein>
    <recommendedName>
        <fullName evidence="4">DUF1294 domain-containing protein</fullName>
    </recommendedName>
</protein>
<keyword evidence="3" id="KW-1185">Reference proteome</keyword>
<dbReference type="PIRSF" id="PIRSF002599">
    <property type="entry name" value="Cold_shock_A"/>
    <property type="match status" value="1"/>
</dbReference>
<evidence type="ECO:0008006" key="4">
    <source>
        <dbReference type="Google" id="ProtNLM"/>
    </source>
</evidence>
<keyword evidence="1" id="KW-1133">Transmembrane helix</keyword>
<evidence type="ECO:0000256" key="1">
    <source>
        <dbReference type="SAM" id="Phobius"/>
    </source>
</evidence>
<reference evidence="2 3" key="1">
    <citation type="journal article" date="2019" name="Int. J. Syst. Evol. Microbiol.">
        <title>The Global Catalogue of Microorganisms (GCM) 10K type strain sequencing project: providing services to taxonomists for standard genome sequencing and annotation.</title>
        <authorList>
            <consortium name="The Broad Institute Genomics Platform"/>
            <consortium name="The Broad Institute Genome Sequencing Center for Infectious Disease"/>
            <person name="Wu L."/>
            <person name="Ma J."/>
        </authorList>
    </citation>
    <scope>NUCLEOTIDE SEQUENCE [LARGE SCALE GENOMIC DNA]</scope>
    <source>
        <strain evidence="2 3">JCM 12389</strain>
    </source>
</reference>
<comment type="caution">
    <text evidence="2">The sequence shown here is derived from an EMBL/GenBank/DDBJ whole genome shotgun (WGS) entry which is preliminary data.</text>
</comment>
<keyword evidence="1" id="KW-0812">Transmembrane</keyword>
<proteinExistence type="predicted"/>
<dbReference type="InterPro" id="IPR012156">
    <property type="entry name" value="Cold_shock_CspA"/>
</dbReference>
<feature type="transmembrane region" description="Helical" evidence="1">
    <location>
        <begin position="20"/>
        <end position="39"/>
    </location>
</feature>
<dbReference type="InterPro" id="IPR010718">
    <property type="entry name" value="DUF1294"/>
</dbReference>
<dbReference type="Pfam" id="PF06961">
    <property type="entry name" value="DUF1294"/>
    <property type="match status" value="1"/>
</dbReference>
<dbReference type="Proteomes" id="UP001500880">
    <property type="component" value="Unassembled WGS sequence"/>
</dbReference>
<evidence type="ECO:0000313" key="2">
    <source>
        <dbReference type="EMBL" id="GAA0483929.1"/>
    </source>
</evidence>
<gene>
    <name evidence="2" type="ORF">GCM10008986_06380</name>
</gene>
<dbReference type="EMBL" id="BAAADO010000001">
    <property type="protein sequence ID" value="GAA0483929.1"/>
    <property type="molecule type" value="Genomic_DNA"/>
</dbReference>
<feature type="transmembrane region" description="Helical" evidence="1">
    <location>
        <begin position="51"/>
        <end position="69"/>
    </location>
</feature>
<keyword evidence="1" id="KW-0472">Membrane</keyword>
<sequence>MGWDKRKSMKGKWRTSEAKLFFIAVIGGALGSTMGMYVFRHKTKKWRFRVGFPLLTFLIIAALLFLTTLS</sequence>